<dbReference type="PANTHER" id="PTHR15020:SF50">
    <property type="entry name" value="UPF0659 PROTEIN YMR090W"/>
    <property type="match status" value="1"/>
</dbReference>
<dbReference type="Pfam" id="PF13460">
    <property type="entry name" value="NAD_binding_10"/>
    <property type="match status" value="1"/>
</dbReference>
<feature type="transmembrane region" description="Helical" evidence="3">
    <location>
        <begin position="325"/>
        <end position="345"/>
    </location>
</feature>
<feature type="transmembrane region" description="Helical" evidence="3">
    <location>
        <begin position="532"/>
        <end position="550"/>
    </location>
</feature>
<feature type="domain" description="NAD(P)-binding" evidence="4">
    <location>
        <begin position="12"/>
        <end position="209"/>
    </location>
</feature>
<evidence type="ECO:0000256" key="1">
    <source>
        <dbReference type="ARBA" id="ARBA00038376"/>
    </source>
</evidence>
<gene>
    <name evidence="5" type="ORF">P171DRAFT_516858</name>
</gene>
<feature type="transmembrane region" description="Helical" evidence="3">
    <location>
        <begin position="357"/>
        <end position="379"/>
    </location>
</feature>
<feature type="transmembrane region" description="Helical" evidence="3">
    <location>
        <begin position="449"/>
        <end position="468"/>
    </location>
</feature>
<accession>A0A9P4UHY9</accession>
<protein>
    <recommendedName>
        <fullName evidence="4">NAD(P)-binding domain-containing protein</fullName>
    </recommendedName>
</protein>
<dbReference type="PROSITE" id="PS51257">
    <property type="entry name" value="PROKAR_LIPOPROTEIN"/>
    <property type="match status" value="1"/>
</dbReference>
<dbReference type="InterPro" id="IPR036291">
    <property type="entry name" value="NAD(P)-bd_dom_sf"/>
</dbReference>
<feature type="transmembrane region" description="Helical" evidence="3">
    <location>
        <begin position="500"/>
        <end position="520"/>
    </location>
</feature>
<feature type="transmembrane region" description="Helical" evidence="3">
    <location>
        <begin position="400"/>
        <end position="419"/>
    </location>
</feature>
<dbReference type="Proteomes" id="UP000799764">
    <property type="component" value="Unassembled WGS sequence"/>
</dbReference>
<organism evidence="5 6">
    <name type="scientific">Karstenula rhodostoma CBS 690.94</name>
    <dbReference type="NCBI Taxonomy" id="1392251"/>
    <lineage>
        <taxon>Eukaryota</taxon>
        <taxon>Fungi</taxon>
        <taxon>Dikarya</taxon>
        <taxon>Ascomycota</taxon>
        <taxon>Pezizomycotina</taxon>
        <taxon>Dothideomycetes</taxon>
        <taxon>Pleosporomycetidae</taxon>
        <taxon>Pleosporales</taxon>
        <taxon>Massarineae</taxon>
        <taxon>Didymosphaeriaceae</taxon>
        <taxon>Karstenula</taxon>
    </lineage>
</organism>
<dbReference type="PANTHER" id="PTHR15020">
    <property type="entry name" value="FLAVIN REDUCTASE-RELATED"/>
    <property type="match status" value="1"/>
</dbReference>
<keyword evidence="6" id="KW-1185">Reference proteome</keyword>
<feature type="transmembrane region" description="Helical" evidence="3">
    <location>
        <begin position="577"/>
        <end position="600"/>
    </location>
</feature>
<dbReference type="EMBL" id="MU001493">
    <property type="protein sequence ID" value="KAF2451146.1"/>
    <property type="molecule type" value="Genomic_DNA"/>
</dbReference>
<evidence type="ECO:0000256" key="2">
    <source>
        <dbReference type="SAM" id="MobiDB-lite"/>
    </source>
</evidence>
<dbReference type="OrthoDB" id="3945378at2759"/>
<keyword evidence="3" id="KW-0472">Membrane</keyword>
<evidence type="ECO:0000313" key="5">
    <source>
        <dbReference type="EMBL" id="KAF2451146.1"/>
    </source>
</evidence>
<sequence length="601" mass="65575">MLASKQTIAFFGATGGCAGSSLACALRSGYHCTALARTSSKLITSLTTDHAIPASLIEANLTIIQGDAKNPSDVAQALISPTNSLHVVDIIYSSIGAYPTFQLSLTTPFVLPDPTLCTSGMRAIFSALSALDIATASGRKPLLIALSSTGVNGKARDIPWLYYPLYKLLAAQLHADKRGMEEVVLSDGGEHVRDFVIVRPTALVDGVKGVEKVRSGWEWGVQGGKVKVEKEKEVGPAIGWTVGRTDRSPSSVRHLKYAPPPTSSHTRARRTLHAFLNITNPITMAVCKIEGKSDMYGLGIRLGYYFLWYGAILARWLAPSEIKTLTFSTDVFVAATFLALVIQTLTRVESLEPVETYIVLLLMFGAYLALVPIYVWRLLTACDPYWDPTRYPRVNLGATSANLSFTLLIGVLVFQYWFWFERVPDLDHRSCQQYGFVFGEVRLNSKASVVLHALMYFWLGLVCLYILLLKLRAVVGFPDPGAQGRRPKRTHIEFLQHLDIWIRIVIALAVTVATELTISWNEIAGVGSLSGASQTIPFAIGLVAVVRILFSERYAASGDSKTDAGPYEAKEVHGVHYISAFAGSEAIGLAITLVAAFAWIV</sequence>
<feature type="region of interest" description="Disordered" evidence="2">
    <location>
        <begin position="246"/>
        <end position="265"/>
    </location>
</feature>
<proteinExistence type="inferred from homology"/>
<reference evidence="5" key="1">
    <citation type="journal article" date="2020" name="Stud. Mycol.">
        <title>101 Dothideomycetes genomes: a test case for predicting lifestyles and emergence of pathogens.</title>
        <authorList>
            <person name="Haridas S."/>
            <person name="Albert R."/>
            <person name="Binder M."/>
            <person name="Bloem J."/>
            <person name="Labutti K."/>
            <person name="Salamov A."/>
            <person name="Andreopoulos B."/>
            <person name="Baker S."/>
            <person name="Barry K."/>
            <person name="Bills G."/>
            <person name="Bluhm B."/>
            <person name="Cannon C."/>
            <person name="Castanera R."/>
            <person name="Culley D."/>
            <person name="Daum C."/>
            <person name="Ezra D."/>
            <person name="Gonzalez J."/>
            <person name="Henrissat B."/>
            <person name="Kuo A."/>
            <person name="Liang C."/>
            <person name="Lipzen A."/>
            <person name="Lutzoni F."/>
            <person name="Magnuson J."/>
            <person name="Mondo S."/>
            <person name="Nolan M."/>
            <person name="Ohm R."/>
            <person name="Pangilinan J."/>
            <person name="Park H.-J."/>
            <person name="Ramirez L."/>
            <person name="Alfaro M."/>
            <person name="Sun H."/>
            <person name="Tritt A."/>
            <person name="Yoshinaga Y."/>
            <person name="Zwiers L.-H."/>
            <person name="Turgeon B."/>
            <person name="Goodwin S."/>
            <person name="Spatafora J."/>
            <person name="Crous P."/>
            <person name="Grigoriev I."/>
        </authorList>
    </citation>
    <scope>NUCLEOTIDE SEQUENCE</scope>
    <source>
        <strain evidence="5">CBS 690.94</strain>
    </source>
</reference>
<dbReference type="SUPFAM" id="SSF51735">
    <property type="entry name" value="NAD(P)-binding Rossmann-fold domains"/>
    <property type="match status" value="1"/>
</dbReference>
<evidence type="ECO:0000259" key="4">
    <source>
        <dbReference type="Pfam" id="PF13460"/>
    </source>
</evidence>
<evidence type="ECO:0000256" key="3">
    <source>
        <dbReference type="SAM" id="Phobius"/>
    </source>
</evidence>
<name>A0A9P4UHY9_9PLEO</name>
<keyword evidence="3" id="KW-0812">Transmembrane</keyword>
<dbReference type="Gene3D" id="3.40.50.720">
    <property type="entry name" value="NAD(P)-binding Rossmann-like Domain"/>
    <property type="match status" value="1"/>
</dbReference>
<dbReference type="InterPro" id="IPR016040">
    <property type="entry name" value="NAD(P)-bd_dom"/>
</dbReference>
<dbReference type="AlphaFoldDB" id="A0A9P4UHY9"/>
<keyword evidence="3" id="KW-1133">Transmembrane helix</keyword>
<evidence type="ECO:0000313" key="6">
    <source>
        <dbReference type="Proteomes" id="UP000799764"/>
    </source>
</evidence>
<comment type="caution">
    <text evidence="5">The sequence shown here is derived from an EMBL/GenBank/DDBJ whole genome shotgun (WGS) entry which is preliminary data.</text>
</comment>
<comment type="similarity">
    <text evidence="1">Belongs to the avfA family.</text>
</comment>
<feature type="transmembrane region" description="Helical" evidence="3">
    <location>
        <begin position="302"/>
        <end position="318"/>
    </location>
</feature>